<dbReference type="AlphaFoldDB" id="A0A450Z510"/>
<evidence type="ECO:0000256" key="2">
    <source>
        <dbReference type="ARBA" id="ARBA00022448"/>
    </source>
</evidence>
<dbReference type="Gene3D" id="3.90.70.10">
    <property type="entry name" value="Cysteine proteinases"/>
    <property type="match status" value="1"/>
</dbReference>
<keyword evidence="8 10" id="KW-1133">Transmembrane helix</keyword>
<dbReference type="InterPro" id="IPR017871">
    <property type="entry name" value="ABC_transporter-like_CS"/>
</dbReference>
<dbReference type="SUPFAM" id="SSF52540">
    <property type="entry name" value="P-loop containing nucleoside triphosphate hydrolases"/>
    <property type="match status" value="1"/>
</dbReference>
<feature type="domain" description="Peptidase C39" evidence="13">
    <location>
        <begin position="2"/>
        <end position="144"/>
    </location>
</feature>
<evidence type="ECO:0000313" key="14">
    <source>
        <dbReference type="EMBL" id="VFK48871.1"/>
    </source>
</evidence>
<dbReference type="PROSITE" id="PS50929">
    <property type="entry name" value="ABC_TM1F"/>
    <property type="match status" value="1"/>
</dbReference>
<evidence type="ECO:0000259" key="12">
    <source>
        <dbReference type="PROSITE" id="PS50929"/>
    </source>
</evidence>
<dbReference type="CDD" id="cd18783">
    <property type="entry name" value="ABC_6TM_PrtD_LapB_HlyB_like"/>
    <property type="match status" value="1"/>
</dbReference>
<dbReference type="GO" id="GO:0016887">
    <property type="term" value="F:ATP hydrolysis activity"/>
    <property type="evidence" value="ECO:0007669"/>
    <property type="project" value="InterPro"/>
</dbReference>
<dbReference type="InterPro" id="IPR036640">
    <property type="entry name" value="ABC1_TM_sf"/>
</dbReference>
<proteinExistence type="predicted"/>
<dbReference type="PROSITE" id="PS00211">
    <property type="entry name" value="ABC_TRANSPORTER_1"/>
    <property type="match status" value="1"/>
</dbReference>
<dbReference type="PANTHER" id="PTHR43394">
    <property type="entry name" value="ATP-DEPENDENT PERMEASE MDL1, MITOCHONDRIAL"/>
    <property type="match status" value="1"/>
</dbReference>
<feature type="domain" description="ABC transporter" evidence="11">
    <location>
        <begin position="488"/>
        <end position="723"/>
    </location>
</feature>
<evidence type="ECO:0000256" key="1">
    <source>
        <dbReference type="ARBA" id="ARBA00004651"/>
    </source>
</evidence>
<keyword evidence="5" id="KW-0547">Nucleotide-binding</keyword>
<dbReference type="Gene3D" id="3.40.50.300">
    <property type="entry name" value="P-loop containing nucleotide triphosphate hydrolases"/>
    <property type="match status" value="1"/>
</dbReference>
<comment type="subcellular location">
    <subcellularLocation>
        <location evidence="1">Cell membrane</location>
        <topology evidence="1">Multi-pass membrane protein</topology>
    </subcellularLocation>
</comment>
<keyword evidence="7 14" id="KW-0067">ATP-binding</keyword>
<dbReference type="GO" id="GO:0006508">
    <property type="term" value="P:proteolysis"/>
    <property type="evidence" value="ECO:0007669"/>
    <property type="project" value="InterPro"/>
</dbReference>
<dbReference type="Pfam" id="PF00664">
    <property type="entry name" value="ABC_membrane"/>
    <property type="match status" value="1"/>
</dbReference>
<protein>
    <submittedName>
        <fullName evidence="14">ATP-binding cassette, subfamily B</fullName>
    </submittedName>
</protein>
<dbReference type="SMART" id="SM00382">
    <property type="entry name" value="AAA"/>
    <property type="match status" value="1"/>
</dbReference>
<dbReference type="SUPFAM" id="SSF90123">
    <property type="entry name" value="ABC transporter transmembrane region"/>
    <property type="match status" value="1"/>
</dbReference>
<dbReference type="InterPro" id="IPR027417">
    <property type="entry name" value="P-loop_NTPase"/>
</dbReference>
<sequence length="726" mass="80607">MENDSPPQHTALQCLTLIARHHGIQISVEKLIHEHSLETREPDRNRLLRIAREIGLKARFTRLKWEELNKVGEAYPVMARLDNGNHVIVVGAHQDENGIIDQVAVFDPLAERTEADEAKGASRDFLLLPREKFQAAWSGDLLLLKRSYSLKDEKQPFGFAWFIPEILRQRTVFLDVAIAAVFIYLIALATPLFFQIVIDKVLVNQAEQTLKVLGIGIVIALIFDAVLDFLRNFLLLHATSKIDIRVAGRTFSHLLNLPVAFFDRISAGVLTKHMQQTATIREFLTGSLFLTLLDSFALFVFIPVLFFYSVELTFVVLVFSGIIALVIGILIPPFRRRLQALYQAEGERQALLVESIHGMSTVKALSMGPVLRKGWENRAAQAVSMQYRVGKISITAQSFSKLLEKLMTVVVIWVGAQSVFENEMTVGALIAFQMVAGRVSGPLVQIVSLIHSYQEAALSVRMLGAVMNEPEERAGMAGGLQPPLAGGIEFDKVTFRYAPDAPPSLNNISFKIPAGKVIGIVGRSGSGKTTLTRLLQGLYSPNPGIIRIDDYDLRELDLTYLRQSMGVVLQESFLFRGSIRENISMAKSSATFDEIVRAARMAGADEFIQKMQQSYETTLEEGGTNLSGGQKQRLAIARALLTNPRILILDEATSALDPESERIIRANLAIIARGRTVIIVSHRLSTLVDSDGILVIDQGNIVGMGRHEQLLTSCQIYGQLWKQQTE</sequence>
<dbReference type="InterPro" id="IPR011527">
    <property type="entry name" value="ABC1_TM_dom"/>
</dbReference>
<dbReference type="InterPro" id="IPR003439">
    <property type="entry name" value="ABC_transporter-like_ATP-bd"/>
</dbReference>
<dbReference type="GO" id="GO:0015421">
    <property type="term" value="F:ABC-type oligopeptide transporter activity"/>
    <property type="evidence" value="ECO:0007669"/>
    <property type="project" value="TreeGrafter"/>
</dbReference>
<feature type="transmembrane region" description="Helical" evidence="10">
    <location>
        <begin position="172"/>
        <end position="198"/>
    </location>
</feature>
<evidence type="ECO:0000259" key="11">
    <source>
        <dbReference type="PROSITE" id="PS50893"/>
    </source>
</evidence>
<dbReference type="InterPro" id="IPR005074">
    <property type="entry name" value="Peptidase_C39"/>
</dbReference>
<dbReference type="GO" id="GO:0005524">
    <property type="term" value="F:ATP binding"/>
    <property type="evidence" value="ECO:0007669"/>
    <property type="project" value="UniProtKB-KW"/>
</dbReference>
<keyword evidence="6" id="KW-0378">Hydrolase</keyword>
<dbReference type="PROSITE" id="PS50893">
    <property type="entry name" value="ABC_TRANSPORTER_2"/>
    <property type="match status" value="1"/>
</dbReference>
<evidence type="ECO:0000256" key="10">
    <source>
        <dbReference type="SAM" id="Phobius"/>
    </source>
</evidence>
<dbReference type="Pfam" id="PF00005">
    <property type="entry name" value="ABC_tran"/>
    <property type="match status" value="1"/>
</dbReference>
<gene>
    <name evidence="14" type="ORF">BECKTC1821E_GA0114239_11401</name>
</gene>
<evidence type="ECO:0000256" key="5">
    <source>
        <dbReference type="ARBA" id="ARBA00022741"/>
    </source>
</evidence>
<name>A0A450Z510_9GAMM</name>
<dbReference type="InterPro" id="IPR003593">
    <property type="entry name" value="AAA+_ATPase"/>
</dbReference>
<feature type="domain" description="ABC transmembrane type-1" evidence="12">
    <location>
        <begin position="176"/>
        <end position="455"/>
    </location>
</feature>
<evidence type="ECO:0000256" key="4">
    <source>
        <dbReference type="ARBA" id="ARBA00022692"/>
    </source>
</evidence>
<keyword evidence="4 10" id="KW-0812">Transmembrane</keyword>
<feature type="transmembrane region" description="Helical" evidence="10">
    <location>
        <begin position="210"/>
        <end position="230"/>
    </location>
</feature>
<keyword evidence="2" id="KW-0813">Transport</keyword>
<dbReference type="PROSITE" id="PS50990">
    <property type="entry name" value="PEPTIDASE_C39"/>
    <property type="match status" value="1"/>
</dbReference>
<evidence type="ECO:0000259" key="13">
    <source>
        <dbReference type="PROSITE" id="PS50990"/>
    </source>
</evidence>
<feature type="transmembrane region" description="Helical" evidence="10">
    <location>
        <begin position="312"/>
        <end position="331"/>
    </location>
</feature>
<evidence type="ECO:0000256" key="7">
    <source>
        <dbReference type="ARBA" id="ARBA00022840"/>
    </source>
</evidence>
<evidence type="ECO:0000256" key="6">
    <source>
        <dbReference type="ARBA" id="ARBA00022801"/>
    </source>
</evidence>
<evidence type="ECO:0000256" key="3">
    <source>
        <dbReference type="ARBA" id="ARBA00022475"/>
    </source>
</evidence>
<accession>A0A450Z510</accession>
<feature type="transmembrane region" description="Helical" evidence="10">
    <location>
        <begin position="283"/>
        <end position="306"/>
    </location>
</feature>
<dbReference type="PANTHER" id="PTHR43394:SF1">
    <property type="entry name" value="ATP-BINDING CASSETTE SUB-FAMILY B MEMBER 10, MITOCHONDRIAL"/>
    <property type="match status" value="1"/>
</dbReference>
<keyword evidence="3" id="KW-1003">Cell membrane</keyword>
<dbReference type="Gene3D" id="1.20.1560.10">
    <property type="entry name" value="ABC transporter type 1, transmembrane domain"/>
    <property type="match status" value="1"/>
</dbReference>
<keyword evidence="9 10" id="KW-0472">Membrane</keyword>
<dbReference type="InterPro" id="IPR039421">
    <property type="entry name" value="Type_1_exporter"/>
</dbReference>
<evidence type="ECO:0000256" key="9">
    <source>
        <dbReference type="ARBA" id="ARBA00023136"/>
    </source>
</evidence>
<dbReference type="FunFam" id="3.40.50.300:FF:000221">
    <property type="entry name" value="Multidrug ABC transporter ATP-binding protein"/>
    <property type="match status" value="1"/>
</dbReference>
<dbReference type="GO" id="GO:0008233">
    <property type="term" value="F:peptidase activity"/>
    <property type="evidence" value="ECO:0007669"/>
    <property type="project" value="InterPro"/>
</dbReference>
<dbReference type="EMBL" id="CAADFT010000140">
    <property type="protein sequence ID" value="VFK48871.1"/>
    <property type="molecule type" value="Genomic_DNA"/>
</dbReference>
<organism evidence="14">
    <name type="scientific">Candidatus Kentrum sp. TC</name>
    <dbReference type="NCBI Taxonomy" id="2126339"/>
    <lineage>
        <taxon>Bacteria</taxon>
        <taxon>Pseudomonadati</taxon>
        <taxon>Pseudomonadota</taxon>
        <taxon>Gammaproteobacteria</taxon>
        <taxon>Candidatus Kentrum</taxon>
    </lineage>
</organism>
<reference evidence="14" key="1">
    <citation type="submission" date="2019-02" db="EMBL/GenBank/DDBJ databases">
        <authorList>
            <person name="Gruber-Vodicka R. H."/>
            <person name="Seah K. B. B."/>
        </authorList>
    </citation>
    <scope>NUCLEOTIDE SEQUENCE</scope>
    <source>
        <strain evidence="14">BECK_BZ125</strain>
    </source>
</reference>
<dbReference type="Pfam" id="PF03412">
    <property type="entry name" value="Peptidase_C39"/>
    <property type="match status" value="1"/>
</dbReference>
<dbReference type="GO" id="GO:0005886">
    <property type="term" value="C:plasma membrane"/>
    <property type="evidence" value="ECO:0007669"/>
    <property type="project" value="UniProtKB-SubCell"/>
</dbReference>
<evidence type="ECO:0000256" key="8">
    <source>
        <dbReference type="ARBA" id="ARBA00022989"/>
    </source>
</evidence>